<protein>
    <submittedName>
        <fullName evidence="1">Uncharacterized protein</fullName>
    </submittedName>
</protein>
<proteinExistence type="predicted"/>
<accession>A0A820L8E7</accession>
<dbReference type="EMBL" id="CAJOBB010019087">
    <property type="protein sequence ID" value="CAF4354874.1"/>
    <property type="molecule type" value="Genomic_DNA"/>
</dbReference>
<organism evidence="1 2">
    <name type="scientific">Adineta steineri</name>
    <dbReference type="NCBI Taxonomy" id="433720"/>
    <lineage>
        <taxon>Eukaryota</taxon>
        <taxon>Metazoa</taxon>
        <taxon>Spiralia</taxon>
        <taxon>Gnathifera</taxon>
        <taxon>Rotifera</taxon>
        <taxon>Eurotatoria</taxon>
        <taxon>Bdelloidea</taxon>
        <taxon>Adinetida</taxon>
        <taxon>Adinetidae</taxon>
        <taxon>Adineta</taxon>
    </lineage>
</organism>
<feature type="non-terminal residue" evidence="1">
    <location>
        <position position="1"/>
    </location>
</feature>
<sequence>RVADKKHARSLKRLGVTPKQNRVNTAVQIRKQKLQANKEARQTIGAIDGVPQIIVII</sequence>
<evidence type="ECO:0000313" key="1">
    <source>
        <dbReference type="EMBL" id="CAF4354874.1"/>
    </source>
</evidence>
<name>A0A820L8E7_9BILA</name>
<evidence type="ECO:0000313" key="2">
    <source>
        <dbReference type="Proteomes" id="UP000663868"/>
    </source>
</evidence>
<dbReference type="AlphaFoldDB" id="A0A820L8E7"/>
<dbReference type="Proteomes" id="UP000663868">
    <property type="component" value="Unassembled WGS sequence"/>
</dbReference>
<comment type="caution">
    <text evidence="1">The sequence shown here is derived from an EMBL/GenBank/DDBJ whole genome shotgun (WGS) entry which is preliminary data.</text>
</comment>
<reference evidence="1" key="1">
    <citation type="submission" date="2021-02" db="EMBL/GenBank/DDBJ databases">
        <authorList>
            <person name="Nowell W R."/>
        </authorList>
    </citation>
    <scope>NUCLEOTIDE SEQUENCE</scope>
</reference>
<gene>
    <name evidence="1" type="ORF">KXQ929_LOCUS48482</name>
</gene>